<dbReference type="RefSeq" id="XP_070884865.1">
    <property type="nucleotide sequence ID" value="XM_071034415.1"/>
</dbReference>
<evidence type="ECO:0000259" key="2">
    <source>
        <dbReference type="Pfam" id="PF26157"/>
    </source>
</evidence>
<dbReference type="CDD" id="cd24165">
    <property type="entry name" value="TfSGL-like"/>
    <property type="match status" value="1"/>
</dbReference>
<evidence type="ECO:0000313" key="4">
    <source>
        <dbReference type="Proteomes" id="UP001610432"/>
    </source>
</evidence>
<dbReference type="Pfam" id="PF26157">
    <property type="entry name" value="SGL_GH162"/>
    <property type="match status" value="1"/>
</dbReference>
<proteinExistence type="predicted"/>
<dbReference type="InterPro" id="IPR058773">
    <property type="entry name" value="SGL_GH162"/>
</dbReference>
<dbReference type="Proteomes" id="UP001610432">
    <property type="component" value="Unassembled WGS sequence"/>
</dbReference>
<reference evidence="3 4" key="1">
    <citation type="submission" date="2024-07" db="EMBL/GenBank/DDBJ databases">
        <title>Section-level genome sequencing and comparative genomics of Aspergillus sections Usti and Cavernicolus.</title>
        <authorList>
            <consortium name="Lawrence Berkeley National Laboratory"/>
            <person name="Nybo J.L."/>
            <person name="Vesth T.C."/>
            <person name="Theobald S."/>
            <person name="Frisvad J.C."/>
            <person name="Larsen T.O."/>
            <person name="Kjaerboelling I."/>
            <person name="Rothschild-Mancinelli K."/>
            <person name="Lyhne E.K."/>
            <person name="Kogle M.E."/>
            <person name="Barry K."/>
            <person name="Clum A."/>
            <person name="Na H."/>
            <person name="Ledsgaard L."/>
            <person name="Lin J."/>
            <person name="Lipzen A."/>
            <person name="Kuo A."/>
            <person name="Riley R."/>
            <person name="Mondo S."/>
            <person name="Labutti K."/>
            <person name="Haridas S."/>
            <person name="Pangalinan J."/>
            <person name="Salamov A.A."/>
            <person name="Simmons B.A."/>
            <person name="Magnuson J.K."/>
            <person name="Chen J."/>
            <person name="Drula E."/>
            <person name="Henrissat B."/>
            <person name="Wiebenga A."/>
            <person name="Lubbers R.J."/>
            <person name="Gomes A.C."/>
            <person name="Macurrencykelacurrency M.R."/>
            <person name="Stajich J."/>
            <person name="Grigoriev I.V."/>
            <person name="Mortensen U.H."/>
            <person name="De Vries R.P."/>
            <person name="Baker S.E."/>
            <person name="Andersen M.R."/>
        </authorList>
    </citation>
    <scope>NUCLEOTIDE SEQUENCE [LARGE SCALE GENOMIC DNA]</scope>
    <source>
        <strain evidence="3 4">CBS 449.75</strain>
    </source>
</reference>
<feature type="chain" id="PRO_5045871310" evidence="1">
    <location>
        <begin position="23"/>
        <end position="522"/>
    </location>
</feature>
<evidence type="ECO:0000313" key="3">
    <source>
        <dbReference type="EMBL" id="KAL2865886.1"/>
    </source>
</evidence>
<dbReference type="EMBL" id="JBFXLQ010000028">
    <property type="protein sequence ID" value="KAL2865886.1"/>
    <property type="molecule type" value="Genomic_DNA"/>
</dbReference>
<feature type="signal peptide" evidence="1">
    <location>
        <begin position="1"/>
        <end position="22"/>
    </location>
</feature>
<gene>
    <name evidence="3" type="ORF">BJX67DRAFT_388842</name>
</gene>
<sequence length="522" mass="58698">MRIAGSTLLALLGAAIAAPVEGRSNASPPCRFALQWTQEKILAKTDEFIWDMLYWEGKFHQDGIAYNEANGMSYDGSQIDWVTGERTKKHTFSAASKESLQIMLYARAIDGSKEAARFLSADDPEAATGLVFALMEKKLETYRKFNETYPGFGGNLPWFTANEDAISPQPDWQNRVPALDNGELWWAVYAYIQALQKSSRSDFAQQAQGWQSWLDTVTHNMLQIFYRGDGVVCAVTEIRDQTLPVDHPDQTYKCEGQGLINDPYEGELVAYFFHLFGDLSAEEKDALWAAKRPQLVRDEYKIGPIGPITVERGYWFSGHEPWKVLEMPFYDVDIVRRVYRNKERARTCNSVATKVPGLFASVNNITDPETDTILGYISPAGIPSIANQTEQYLEVITPYATWPTIMFDKAVGLAWWHNMVSGKKMQNPYGSTESTRVDGTGVSALLTWDSKVLTVVSILGGVGDLVRERLKADSAYEEFIHIAEREYSLVFGKKLKGENTPFCLPEKVVPDAELQDFTSCQE</sequence>
<keyword evidence="4" id="KW-1185">Reference proteome</keyword>
<accession>A0ABR4LN85</accession>
<evidence type="ECO:0000256" key="1">
    <source>
        <dbReference type="SAM" id="SignalP"/>
    </source>
</evidence>
<feature type="domain" description="Endo-beta-1,2-glucanase SGL" evidence="2">
    <location>
        <begin position="72"/>
        <end position="521"/>
    </location>
</feature>
<keyword evidence="1" id="KW-0732">Signal</keyword>
<protein>
    <submittedName>
        <fullName evidence="3">GPI anchored protein</fullName>
    </submittedName>
</protein>
<organism evidence="3 4">
    <name type="scientific">Aspergillus lucknowensis</name>
    <dbReference type="NCBI Taxonomy" id="176173"/>
    <lineage>
        <taxon>Eukaryota</taxon>
        <taxon>Fungi</taxon>
        <taxon>Dikarya</taxon>
        <taxon>Ascomycota</taxon>
        <taxon>Pezizomycotina</taxon>
        <taxon>Eurotiomycetes</taxon>
        <taxon>Eurotiomycetidae</taxon>
        <taxon>Eurotiales</taxon>
        <taxon>Aspergillaceae</taxon>
        <taxon>Aspergillus</taxon>
        <taxon>Aspergillus subgen. Nidulantes</taxon>
    </lineage>
</organism>
<dbReference type="GeneID" id="98149487"/>
<comment type="caution">
    <text evidence="3">The sequence shown here is derived from an EMBL/GenBank/DDBJ whole genome shotgun (WGS) entry which is preliminary data.</text>
</comment>
<name>A0ABR4LN85_9EURO</name>